<protein>
    <submittedName>
        <fullName evidence="2">Portal</fullName>
    </submittedName>
</protein>
<evidence type="ECO:0000256" key="1">
    <source>
        <dbReference type="SAM" id="MobiDB-lite"/>
    </source>
</evidence>
<evidence type="ECO:0000313" key="2">
    <source>
        <dbReference type="EMBL" id="DAD74353.1"/>
    </source>
</evidence>
<dbReference type="EMBL" id="BK014759">
    <property type="protein sequence ID" value="DAD74353.1"/>
    <property type="molecule type" value="Genomic_DNA"/>
</dbReference>
<feature type="compositionally biased region" description="Polar residues" evidence="1">
    <location>
        <begin position="474"/>
        <end position="487"/>
    </location>
</feature>
<feature type="region of interest" description="Disordered" evidence="1">
    <location>
        <begin position="454"/>
        <end position="487"/>
    </location>
</feature>
<accession>A0A8S5LWE4</accession>
<organism evidence="2">
    <name type="scientific">Siphoviridae sp. ct3pR10</name>
    <dbReference type="NCBI Taxonomy" id="2826284"/>
    <lineage>
        <taxon>Viruses</taxon>
        <taxon>Duplodnaviria</taxon>
        <taxon>Heunggongvirae</taxon>
        <taxon>Uroviricota</taxon>
        <taxon>Caudoviricetes</taxon>
    </lineage>
</organism>
<sequence length="487" mass="55190">MRNTGSRRLFGRRVIYTEATEIHQDNVIEVLQKALLTHLANQADIDYLYKYYRGDQPVLYRKKEVRPEINNMVVENRANEIVSFKTGYLVGEPVQYVSRGGEESVASEVLTLNDYMLSEDKPFKDKELVDWMHICGTSYRMVLPDALADVEEDEAPFEIFTLDPRFAFVVYSVGLGNRPMMGVRYVKKEDGTLVFSCWTENQYFEVLNTWNVVHVEDQIFGIPIVEYPANKARLGSFEIVIPLLDAINMTESNRIDGVEQFIQSLILFHNVDIDEEKFQALKELGGIKFKDIDATMKAEISYLNSELNQAQTQTLMDSMYETVLTICGMPNRNGGSSTSDTGSAVIMRDGWSAAEARAKDTEPVFKRSEKEFLKLVLRICRDMGHLNLKLSALEIRFTRRNYENIAQKVTVLIQMLACDKLAPELAFTTCGAFSDPQVAYKMSLPYIEKALQSQKQNESEMIQNGEHGNGNGSQTGNPNDNQGNSGD</sequence>
<dbReference type="InterPro" id="IPR021145">
    <property type="entry name" value="Portal_protein_SPP1_Gp6-like"/>
</dbReference>
<reference evidence="2" key="1">
    <citation type="journal article" date="2021" name="Proc. Natl. Acad. Sci. U.S.A.">
        <title>A Catalog of Tens of Thousands of Viruses from Human Metagenomes Reveals Hidden Associations with Chronic Diseases.</title>
        <authorList>
            <person name="Tisza M.J."/>
            <person name="Buck C.B."/>
        </authorList>
    </citation>
    <scope>NUCLEOTIDE SEQUENCE</scope>
    <source>
        <strain evidence="2">Ct3pR10</strain>
    </source>
</reference>
<dbReference type="Pfam" id="PF05133">
    <property type="entry name" value="SPP1_portal"/>
    <property type="match status" value="1"/>
</dbReference>
<proteinExistence type="predicted"/>
<name>A0A8S5LWE4_9CAUD</name>